<evidence type="ECO:0000256" key="2">
    <source>
        <dbReference type="ARBA" id="ARBA00022692"/>
    </source>
</evidence>
<dbReference type="eggNOG" id="COG2314">
    <property type="taxonomic scope" value="Bacteria"/>
</dbReference>
<dbReference type="KEGG" id="tco:Theco_0067"/>
<dbReference type="OrthoDB" id="2666059at2"/>
<accession>L0E9J9</accession>
<feature type="transmembrane region" description="Helical" evidence="5">
    <location>
        <begin position="82"/>
        <end position="105"/>
    </location>
</feature>
<dbReference type="Proteomes" id="UP000010795">
    <property type="component" value="Chromosome"/>
</dbReference>
<feature type="domain" description="TM2" evidence="6">
    <location>
        <begin position="22"/>
        <end position="62"/>
    </location>
</feature>
<dbReference type="InterPro" id="IPR007829">
    <property type="entry name" value="TM2"/>
</dbReference>
<keyword evidence="3 5" id="KW-1133">Transmembrane helix</keyword>
<reference evidence="8" key="1">
    <citation type="submission" date="2012-01" db="EMBL/GenBank/DDBJ databases">
        <title>Complete sequence of chromosome of Thermobacillus composti KWC4.</title>
        <authorList>
            <person name="Lucas S."/>
            <person name="Han J."/>
            <person name="Lapidus A."/>
            <person name="Cheng J.-F."/>
            <person name="Goodwin L."/>
            <person name="Pitluck S."/>
            <person name="Peters L."/>
            <person name="Ovchinnikova G."/>
            <person name="Teshima H."/>
            <person name="Detter J.C."/>
            <person name="Han C."/>
            <person name="Tapia R."/>
            <person name="Land M."/>
            <person name="Hauser L."/>
            <person name="Kyrpides N."/>
            <person name="Ivanova N."/>
            <person name="Pagani I."/>
            <person name="Anderson I."/>
            <person name="Woyke T."/>
        </authorList>
    </citation>
    <scope>NUCLEOTIDE SEQUENCE [LARGE SCALE GENOMIC DNA]</scope>
    <source>
        <strain evidence="8">DSM 18247 / JCM 13945 / KWC4</strain>
    </source>
</reference>
<sequence>MNKRDLTLEQLLVLQSEMRHAEKSLALAYFMLLGGHLGVHRFYLKRYVSGTIQLILFLAATFSYFTAAAFSGVDEVLNAPAIIFLVIMLLTGLALFIWIIVDLFIMPRMVREWNEAREAEIIRKLTGPRQS</sequence>
<keyword evidence="2 5" id="KW-0812">Transmembrane</keyword>
<keyword evidence="4 5" id="KW-0472">Membrane</keyword>
<evidence type="ECO:0000256" key="1">
    <source>
        <dbReference type="ARBA" id="ARBA00004141"/>
    </source>
</evidence>
<name>L0E9J9_THECK</name>
<comment type="subcellular location">
    <subcellularLocation>
        <location evidence="1">Membrane</location>
        <topology evidence="1">Multi-pass membrane protein</topology>
    </subcellularLocation>
</comment>
<proteinExistence type="predicted"/>
<evidence type="ECO:0000259" key="6">
    <source>
        <dbReference type="Pfam" id="PF05154"/>
    </source>
</evidence>
<evidence type="ECO:0000256" key="3">
    <source>
        <dbReference type="ARBA" id="ARBA00022989"/>
    </source>
</evidence>
<evidence type="ECO:0000256" key="5">
    <source>
        <dbReference type="SAM" id="Phobius"/>
    </source>
</evidence>
<feature type="transmembrane region" description="Helical" evidence="5">
    <location>
        <begin position="51"/>
        <end position="70"/>
    </location>
</feature>
<dbReference type="AlphaFoldDB" id="L0E9J9"/>
<evidence type="ECO:0000256" key="4">
    <source>
        <dbReference type="ARBA" id="ARBA00023136"/>
    </source>
</evidence>
<dbReference type="Pfam" id="PF05154">
    <property type="entry name" value="TM2"/>
    <property type="match status" value="1"/>
</dbReference>
<organism evidence="7 8">
    <name type="scientific">Thermobacillus composti (strain DSM 18247 / JCM 13945 / KWC4)</name>
    <dbReference type="NCBI Taxonomy" id="717605"/>
    <lineage>
        <taxon>Bacteria</taxon>
        <taxon>Bacillati</taxon>
        <taxon>Bacillota</taxon>
        <taxon>Bacilli</taxon>
        <taxon>Bacillales</taxon>
        <taxon>Paenibacillaceae</taxon>
        <taxon>Thermobacillus</taxon>
    </lineage>
</organism>
<evidence type="ECO:0000313" key="8">
    <source>
        <dbReference type="Proteomes" id="UP000010795"/>
    </source>
</evidence>
<keyword evidence="8" id="KW-1185">Reference proteome</keyword>
<dbReference type="HOGENOM" id="CLU_081297_9_0_9"/>
<dbReference type="GO" id="GO:0016020">
    <property type="term" value="C:membrane"/>
    <property type="evidence" value="ECO:0007669"/>
    <property type="project" value="UniProtKB-SubCell"/>
</dbReference>
<dbReference type="RefSeq" id="WP_015253092.1">
    <property type="nucleotide sequence ID" value="NC_019897.1"/>
</dbReference>
<dbReference type="EMBL" id="CP003255">
    <property type="protein sequence ID" value="AGA56324.1"/>
    <property type="molecule type" value="Genomic_DNA"/>
</dbReference>
<gene>
    <name evidence="7" type="ordered locus">Theco_0067</name>
</gene>
<dbReference type="STRING" id="717605.Theco_0067"/>
<protein>
    <submittedName>
        <fullName evidence="7">TM2 domain-containing protein</fullName>
    </submittedName>
</protein>
<evidence type="ECO:0000313" key="7">
    <source>
        <dbReference type="EMBL" id="AGA56324.1"/>
    </source>
</evidence>